<dbReference type="EMBL" id="FNAN01000011">
    <property type="protein sequence ID" value="SDF63885.1"/>
    <property type="molecule type" value="Genomic_DNA"/>
</dbReference>
<evidence type="ECO:0000313" key="3">
    <source>
        <dbReference type="Proteomes" id="UP000198748"/>
    </source>
</evidence>
<proteinExistence type="predicted"/>
<protein>
    <submittedName>
        <fullName evidence="2">Uncharacterized protein</fullName>
    </submittedName>
</protein>
<keyword evidence="1" id="KW-1133">Transmembrane helix</keyword>
<feature type="transmembrane region" description="Helical" evidence="1">
    <location>
        <begin position="82"/>
        <end position="103"/>
    </location>
</feature>
<keyword evidence="1" id="KW-0812">Transmembrane</keyword>
<gene>
    <name evidence="2" type="ORF">SAMN04487996_111342</name>
</gene>
<dbReference type="AlphaFoldDB" id="A0A1G7MQ22"/>
<feature type="transmembrane region" description="Helical" evidence="1">
    <location>
        <begin position="447"/>
        <end position="467"/>
    </location>
</feature>
<keyword evidence="3" id="KW-1185">Reference proteome</keyword>
<feature type="transmembrane region" description="Helical" evidence="1">
    <location>
        <begin position="479"/>
        <end position="496"/>
    </location>
</feature>
<sequence length="997" mass="110732">MQETGILDFLENRILPIEQRHFAFFLLGALFTTGVGIGLALKQRSNGLIELIHAVPIFFAPILFSKILVDSAAWLLGGAVRASALLLVAHGILFHVWLSAFLLKQFDFPQKVKNLRHLAEADLGLGGKRAPIVTLGILILLRPIATTFTIVFIFFESMVAAPSFLDMGNWSILYALHQYEPFDPFIKARLSALVLALFAAIIFLNHATLWVIEYSLRMAIKNRVAILEKLDTTFNLIIITLDKLTYVSAVAFMVTTVIAASGMLYGMDLSFQTVEVLDILKTFMSDGLKIGIVTCLLVAIYLYSRLEKTGAIVTERLRLILMAGAVMPPVIYGVLGLSLAINKTILTIAGVVTPIIYCTCLLGLLIPIDKISYQAVLFFNVSKSGQPFKNKLRLLKKSNYVLLIPATLLTLYFLWVEDGIQYLLSNNENYLAAKIRGFSKSQLSSGVTIGLILSAIVILMIAFLWLIFNQFRFKKWRGILPKWFTAFVVILVPLVSNGQQIVQRNVVLKSQNQNLDITTNEIVLRVSGQELVSLNFYTESCLVYLDVDSSTTLSIKSLTFTGSRNTVTFKPLNEKKMAGISIQEIKSASSNIPIIKFSDLSFINFAIEGSSRIANVPSKFELILDENSSVGKLTIENARIPNMELHLSDRSTVNLTHVTTNKVKIDLNKKFLQHESSASFFFNDLQFEGDEISTEAILHIGNLNIVDAKMELRSKAERVKNFTLKLSECSFNDVETIESPTAATISIDSLNTTVDLSNIKLESELTVRTGSLHSISLSNIESTKNLLSSLRIHSLDSVKKNVKIGMFDIELPNISICIPNENVSIDPSFKFVNILGALEMSRNIVDGMNNLSKPAVERNSFFLALQTNGRICSDKEGIGKDALYLKKRVDMDDVSPILAFLLDWLTGFGIHPEKALYSFFLYFAATWIVCTVIEARSANARSVPKIASAALMSFSHIALPINPPPNSIARSIISIFRLMLFIQITLLSIYLGQITLQ</sequence>
<feature type="transmembrane region" description="Helical" evidence="1">
    <location>
        <begin position="132"/>
        <end position="155"/>
    </location>
</feature>
<evidence type="ECO:0000313" key="2">
    <source>
        <dbReference type="EMBL" id="SDF63885.1"/>
    </source>
</evidence>
<feature type="transmembrane region" description="Helical" evidence="1">
    <location>
        <begin position="345"/>
        <end position="366"/>
    </location>
</feature>
<reference evidence="3" key="1">
    <citation type="submission" date="2016-10" db="EMBL/GenBank/DDBJ databases">
        <authorList>
            <person name="Varghese N."/>
            <person name="Submissions S."/>
        </authorList>
    </citation>
    <scope>NUCLEOTIDE SEQUENCE [LARGE SCALE GENOMIC DNA]</scope>
    <source>
        <strain evidence="3">DSM 25329</strain>
    </source>
</reference>
<accession>A0A1G7MQ22</accession>
<feature type="transmembrane region" description="Helical" evidence="1">
    <location>
        <begin position="968"/>
        <end position="991"/>
    </location>
</feature>
<dbReference type="STRING" id="659014.SAMN04487996_111342"/>
<feature type="transmembrane region" description="Helical" evidence="1">
    <location>
        <begin position="244"/>
        <end position="267"/>
    </location>
</feature>
<feature type="transmembrane region" description="Helical" evidence="1">
    <location>
        <begin position="190"/>
        <end position="212"/>
    </location>
</feature>
<organism evidence="2 3">
    <name type="scientific">Dyadobacter soli</name>
    <dbReference type="NCBI Taxonomy" id="659014"/>
    <lineage>
        <taxon>Bacteria</taxon>
        <taxon>Pseudomonadati</taxon>
        <taxon>Bacteroidota</taxon>
        <taxon>Cytophagia</taxon>
        <taxon>Cytophagales</taxon>
        <taxon>Spirosomataceae</taxon>
        <taxon>Dyadobacter</taxon>
    </lineage>
</organism>
<dbReference type="RefSeq" id="WP_143016888.1">
    <property type="nucleotide sequence ID" value="NZ_FNAN01000011.1"/>
</dbReference>
<feature type="transmembrane region" description="Helical" evidence="1">
    <location>
        <begin position="22"/>
        <end position="41"/>
    </location>
</feature>
<feature type="transmembrane region" description="Helical" evidence="1">
    <location>
        <begin position="915"/>
        <end position="933"/>
    </location>
</feature>
<feature type="transmembrane region" description="Helical" evidence="1">
    <location>
        <begin position="287"/>
        <end position="304"/>
    </location>
</feature>
<name>A0A1G7MQ22_9BACT</name>
<feature type="transmembrane region" description="Helical" evidence="1">
    <location>
        <begin position="316"/>
        <end position="339"/>
    </location>
</feature>
<evidence type="ECO:0000256" key="1">
    <source>
        <dbReference type="SAM" id="Phobius"/>
    </source>
</evidence>
<dbReference type="Proteomes" id="UP000198748">
    <property type="component" value="Unassembled WGS sequence"/>
</dbReference>
<keyword evidence="1" id="KW-0472">Membrane</keyword>
<feature type="transmembrane region" description="Helical" evidence="1">
    <location>
        <begin position="53"/>
        <end position="76"/>
    </location>
</feature>
<feature type="transmembrane region" description="Helical" evidence="1">
    <location>
        <begin position="399"/>
        <end position="416"/>
    </location>
</feature>